<dbReference type="AlphaFoldDB" id="A0A813EDI7"/>
<dbReference type="EMBL" id="CAJNNV010009052">
    <property type="protein sequence ID" value="CAE8596958.1"/>
    <property type="molecule type" value="Genomic_DNA"/>
</dbReference>
<feature type="repeat" description="PPR" evidence="2">
    <location>
        <begin position="256"/>
        <end position="290"/>
    </location>
</feature>
<keyword evidence="1" id="KW-0677">Repeat</keyword>
<evidence type="ECO:0000259" key="4">
    <source>
        <dbReference type="Pfam" id="PF17177"/>
    </source>
</evidence>
<name>A0A813EDI7_POLGL</name>
<dbReference type="InterPro" id="IPR033443">
    <property type="entry name" value="PROP1-like_PPR_dom"/>
</dbReference>
<feature type="repeat" description="PPR" evidence="2">
    <location>
        <begin position="74"/>
        <end position="110"/>
    </location>
</feature>
<feature type="compositionally biased region" description="Basic and acidic residues" evidence="3">
    <location>
        <begin position="836"/>
        <end position="858"/>
    </location>
</feature>
<dbReference type="InterPro" id="IPR002885">
    <property type="entry name" value="PPR_rpt"/>
</dbReference>
<feature type="domain" description="PROP1-like PPR" evidence="4">
    <location>
        <begin position="380"/>
        <end position="466"/>
    </location>
</feature>
<feature type="repeat" description="PPR" evidence="2">
    <location>
        <begin position="221"/>
        <end position="255"/>
    </location>
</feature>
<gene>
    <name evidence="5" type="ORF">PGLA1383_LOCUS15414</name>
</gene>
<evidence type="ECO:0000313" key="5">
    <source>
        <dbReference type="EMBL" id="CAE8596958.1"/>
    </source>
</evidence>
<dbReference type="Pfam" id="PF01535">
    <property type="entry name" value="PPR"/>
    <property type="match status" value="2"/>
</dbReference>
<feature type="repeat" description="PPR" evidence="2">
    <location>
        <begin position="361"/>
        <end position="395"/>
    </location>
</feature>
<dbReference type="Gene3D" id="1.25.40.10">
    <property type="entry name" value="Tetratricopeptide repeat domain"/>
    <property type="match status" value="4"/>
</dbReference>
<feature type="repeat" description="PPR" evidence="2">
    <location>
        <begin position="291"/>
        <end position="325"/>
    </location>
</feature>
<evidence type="ECO:0000256" key="3">
    <source>
        <dbReference type="SAM" id="MobiDB-lite"/>
    </source>
</evidence>
<proteinExistence type="predicted"/>
<keyword evidence="6" id="KW-1185">Reference proteome</keyword>
<feature type="repeat" description="PPR" evidence="2">
    <location>
        <begin position="186"/>
        <end position="220"/>
    </location>
</feature>
<feature type="compositionally biased region" description="Polar residues" evidence="3">
    <location>
        <begin position="796"/>
        <end position="808"/>
    </location>
</feature>
<dbReference type="Proteomes" id="UP000654075">
    <property type="component" value="Unassembled WGS sequence"/>
</dbReference>
<dbReference type="PANTHER" id="PTHR47447">
    <property type="entry name" value="OS03G0856100 PROTEIN"/>
    <property type="match status" value="1"/>
</dbReference>
<evidence type="ECO:0000256" key="1">
    <source>
        <dbReference type="ARBA" id="ARBA00022737"/>
    </source>
</evidence>
<dbReference type="PROSITE" id="PS51375">
    <property type="entry name" value="PPR"/>
    <property type="match status" value="8"/>
</dbReference>
<reference evidence="5" key="1">
    <citation type="submission" date="2021-02" db="EMBL/GenBank/DDBJ databases">
        <authorList>
            <person name="Dougan E. K."/>
            <person name="Rhodes N."/>
            <person name="Thang M."/>
            <person name="Chan C."/>
        </authorList>
    </citation>
    <scope>NUCLEOTIDE SEQUENCE</scope>
</reference>
<evidence type="ECO:0000313" key="6">
    <source>
        <dbReference type="Proteomes" id="UP000654075"/>
    </source>
</evidence>
<dbReference type="PANTHER" id="PTHR47447:SF28">
    <property type="entry name" value="PENTACOTRIPEPTIDE-REPEAT REGION OF PRORP DOMAIN-CONTAINING PROTEIN"/>
    <property type="match status" value="1"/>
</dbReference>
<feature type="repeat" description="PPR" evidence="2">
    <location>
        <begin position="151"/>
        <end position="185"/>
    </location>
</feature>
<evidence type="ECO:0000256" key="2">
    <source>
        <dbReference type="PROSITE-ProRule" id="PRU00708"/>
    </source>
</evidence>
<organism evidence="5 6">
    <name type="scientific">Polarella glacialis</name>
    <name type="common">Dinoflagellate</name>
    <dbReference type="NCBI Taxonomy" id="89957"/>
    <lineage>
        <taxon>Eukaryota</taxon>
        <taxon>Sar</taxon>
        <taxon>Alveolata</taxon>
        <taxon>Dinophyceae</taxon>
        <taxon>Suessiales</taxon>
        <taxon>Suessiaceae</taxon>
        <taxon>Polarella</taxon>
    </lineage>
</organism>
<comment type="caution">
    <text evidence="5">The sequence shown here is derived from an EMBL/GenBank/DDBJ whole genome shotgun (WGS) entry which is preliminary data.</text>
</comment>
<accession>A0A813EDI7</accession>
<feature type="region of interest" description="Disordered" evidence="3">
    <location>
        <begin position="788"/>
        <end position="865"/>
    </location>
</feature>
<sequence>MRALLHYLLEAYGCADLISEAVRALEEMKNGSEARLVSPAAFNAVLRGVLARSAFEQARFIVRNEMPRLGVTPNEASMNLLMDTAARSGPYYLEEAWNILEEMQSQNLRADKYTVSILTKHISERVTDKRRSPRGVALVEHFLVTQPDDVDEVLVNSLLDVFCRMGDMPRLEATLQKMKQYNIRGSAVTYGTIVKAYGRAGNIDKVLQAWSDMQTEGLEANAVTYGCMLDACVKCGHLEKAIQVFEIMRTQGLHRNTILYATLIKGFAKSKDPTAARLLYKEMLDEGVLCNVVVFNSLIDACVRASDLHAAAEVLQEMTNSGVRPDLITFSTLIKGYCSSGELAKAMRLQEELQARELECDEIVYNSLLEGCVKAGDLQLGLKLFGEMRQKGVRPSAVTFSILVKLLSRAGRLDLATHLVSKEMREMHGVAPTRMVWSCLVTCCVKARDLTRAAAALDLLDAEGAASGMQRAAMYAAVIEGSMTSGEVSTALLLVERAYNRAPPEDTARILLAMDLLKRVFETAGHRGPEAEAQAVLDSISRHLSEQVRSTLEEVLHRGSRRRGPGGHLQYQPQQRADAADFSLAAHEAAHFSSGVSAGLGPQQSAAWPGALPPVASHWQPNPYLPQHPGYFPGAEAAATAAAAAAYSATFPGWDPAVAAAAAAAGAAAVHAGWGWPPAGVEGYGYSWPPPPPNPFMPPEASFYPGWPYGAAQPWDDLGLQQWAATAAAATAPGYFQGAAAPCAPPLLSTPSAMPAVAVQPPQVVPFVPLEVATPAAPATPAAVRSYLKVSENERTPATTGGRTSLRSQTEDDDDVEPDIANTPLQKMLFASDSGSARKQEAQLSEHDNAGELSKRLLDGPPGLC</sequence>
<dbReference type="OrthoDB" id="411645at2759"/>
<feature type="repeat" description="PPR" evidence="2">
    <location>
        <begin position="326"/>
        <end position="360"/>
    </location>
</feature>
<feature type="domain" description="PROP1-like PPR" evidence="4">
    <location>
        <begin position="226"/>
        <end position="377"/>
    </location>
</feature>
<dbReference type="InterPro" id="IPR011990">
    <property type="entry name" value="TPR-like_helical_dom_sf"/>
</dbReference>
<protein>
    <recommendedName>
        <fullName evidence="4">PROP1-like PPR domain-containing protein</fullName>
    </recommendedName>
</protein>
<dbReference type="NCBIfam" id="TIGR00756">
    <property type="entry name" value="PPR"/>
    <property type="match status" value="6"/>
</dbReference>
<dbReference type="Pfam" id="PF17177">
    <property type="entry name" value="PPR_long"/>
    <property type="match status" value="2"/>
</dbReference>